<gene>
    <name evidence="1" type="ORF">RF55_10319</name>
</gene>
<keyword evidence="2" id="KW-1185">Reference proteome</keyword>
<proteinExistence type="predicted"/>
<comment type="caution">
    <text evidence="1">The sequence shown here is derived from an EMBL/GenBank/DDBJ whole genome shotgun (WGS) entry which is preliminary data.</text>
</comment>
<organism evidence="1 2">
    <name type="scientific">Lasius niger</name>
    <name type="common">Black garden ant</name>
    <dbReference type="NCBI Taxonomy" id="67767"/>
    <lineage>
        <taxon>Eukaryota</taxon>
        <taxon>Metazoa</taxon>
        <taxon>Ecdysozoa</taxon>
        <taxon>Arthropoda</taxon>
        <taxon>Hexapoda</taxon>
        <taxon>Insecta</taxon>
        <taxon>Pterygota</taxon>
        <taxon>Neoptera</taxon>
        <taxon>Endopterygota</taxon>
        <taxon>Hymenoptera</taxon>
        <taxon>Apocrita</taxon>
        <taxon>Aculeata</taxon>
        <taxon>Formicoidea</taxon>
        <taxon>Formicidae</taxon>
        <taxon>Formicinae</taxon>
        <taxon>Lasius</taxon>
        <taxon>Lasius</taxon>
    </lineage>
</organism>
<dbReference type="EMBL" id="LBMM01007161">
    <property type="protein sequence ID" value="KMQ89983.1"/>
    <property type="molecule type" value="Genomic_DNA"/>
</dbReference>
<reference evidence="1 2" key="1">
    <citation type="submission" date="2015-04" db="EMBL/GenBank/DDBJ databases">
        <title>Lasius niger genome sequencing.</title>
        <authorList>
            <person name="Konorov E.A."/>
            <person name="Nikitin M.A."/>
            <person name="Kirill M.V."/>
            <person name="Chang P."/>
        </authorList>
    </citation>
    <scope>NUCLEOTIDE SEQUENCE [LARGE SCALE GENOMIC DNA]</scope>
    <source>
        <tissue evidence="1">Whole</tissue>
    </source>
</reference>
<dbReference type="PaxDb" id="67767-A0A0J7KHR0"/>
<dbReference type="AlphaFoldDB" id="A0A0J7KHR0"/>
<dbReference type="Proteomes" id="UP000036403">
    <property type="component" value="Unassembled WGS sequence"/>
</dbReference>
<sequence>MPEFVQQLTSAIKNWGKDWQERVISAHYNGNGLISFTPKPTSTDAQSPKKLNFKDIIGQPHYSASSKGKNATQGWEVSVVTPLRSDIAIGDILLLPSASDEGNRYGLLSPCGNPEGNQSLFTGKWQVMMIHHLGQSRSPNAEKWATTFGLKRFSN</sequence>
<accession>A0A0J7KHR0</accession>
<evidence type="ECO:0000313" key="2">
    <source>
        <dbReference type="Proteomes" id="UP000036403"/>
    </source>
</evidence>
<protein>
    <submittedName>
        <fullName evidence="1">Uncharacterized protein</fullName>
    </submittedName>
</protein>
<evidence type="ECO:0000313" key="1">
    <source>
        <dbReference type="EMBL" id="KMQ89983.1"/>
    </source>
</evidence>
<name>A0A0J7KHR0_LASNI</name>